<dbReference type="Proteomes" id="UP001234495">
    <property type="component" value="Unassembled WGS sequence"/>
</dbReference>
<reference evidence="1 2" key="1">
    <citation type="submission" date="2023-07" db="EMBL/GenBank/DDBJ databases">
        <title>Genomic Encyclopedia of Type Strains, Phase IV (KMG-IV): sequencing the most valuable type-strain genomes for metagenomic binning, comparative biology and taxonomic classification.</title>
        <authorList>
            <person name="Goeker M."/>
        </authorList>
    </citation>
    <scope>NUCLEOTIDE SEQUENCE [LARGE SCALE GENOMIC DNA]</scope>
    <source>
        <strain evidence="1 2">DSM 29005</strain>
    </source>
</reference>
<dbReference type="InterPro" id="IPR016181">
    <property type="entry name" value="Acyl_CoA_acyltransferase"/>
</dbReference>
<name>A0ABT9ZDI7_9BACI</name>
<accession>A0ABT9ZDI7</accession>
<keyword evidence="2" id="KW-1185">Reference proteome</keyword>
<protein>
    <recommendedName>
        <fullName evidence="3">N-acetyltransferase domain-containing protein</fullName>
    </recommendedName>
</protein>
<evidence type="ECO:0000313" key="2">
    <source>
        <dbReference type="Proteomes" id="UP001234495"/>
    </source>
</evidence>
<evidence type="ECO:0000313" key="1">
    <source>
        <dbReference type="EMBL" id="MDQ0230322.1"/>
    </source>
</evidence>
<comment type="caution">
    <text evidence="1">The sequence shown here is derived from an EMBL/GenBank/DDBJ whole genome shotgun (WGS) entry which is preliminary data.</text>
</comment>
<evidence type="ECO:0008006" key="3">
    <source>
        <dbReference type="Google" id="ProtNLM"/>
    </source>
</evidence>
<organism evidence="1 2">
    <name type="scientific">Metabacillus malikii</name>
    <dbReference type="NCBI Taxonomy" id="1504265"/>
    <lineage>
        <taxon>Bacteria</taxon>
        <taxon>Bacillati</taxon>
        <taxon>Bacillota</taxon>
        <taxon>Bacilli</taxon>
        <taxon>Bacillales</taxon>
        <taxon>Bacillaceae</taxon>
        <taxon>Metabacillus</taxon>
    </lineage>
</organism>
<gene>
    <name evidence="1" type="ORF">J2S19_001576</name>
</gene>
<dbReference type="EMBL" id="JAUSUD010000005">
    <property type="protein sequence ID" value="MDQ0230322.1"/>
    <property type="molecule type" value="Genomic_DNA"/>
</dbReference>
<proteinExistence type="predicted"/>
<sequence>MQVIRCDHDEEKERMIDFILAHRKEINPAYDVRTVFFSLGTQLLYGDTLLVLNNENELIGFVGYLFGTPENQFQDPETVRIEMVYLKNNYRCTRHFIACFRKLLTHIEEANLDTIKIQFYVNKENDYLCKLSSKFAIVESTTLSNFGEELLYSTSLTEVKTYLENIAGVTV</sequence>
<dbReference type="SUPFAM" id="SSF55729">
    <property type="entry name" value="Acyl-CoA N-acyltransferases (Nat)"/>
    <property type="match status" value="1"/>
</dbReference>